<dbReference type="InterPro" id="IPR003615">
    <property type="entry name" value="HNH_nuc"/>
</dbReference>
<dbReference type="GO" id="GO:0004519">
    <property type="term" value="F:endonuclease activity"/>
    <property type="evidence" value="ECO:0007669"/>
    <property type="project" value="UniProtKB-KW"/>
</dbReference>
<keyword evidence="2" id="KW-0378">Hydrolase</keyword>
<evidence type="ECO:0000313" key="2">
    <source>
        <dbReference type="EMBL" id="XBP72358.1"/>
    </source>
</evidence>
<proteinExistence type="predicted"/>
<sequence length="264" mass="29272">MPSPSVKWTQSHTLAAFHLYTLLPFGKLHRGTPEVQQLAAWQGRTPSSVAMKLVNFASLDPQIIASGRAGLSGASNQDRALWAALQNNWDAVAEEAANAYSTLALNHGVAADSALIEEIEEAPFAGEEGRMRSAWVQVRINQARFRKSVLASYDATCCISGLQHEKLVIASHIVPWRMDRKNRLNPQNGLCLSALHDKAYDQGLITVMPDFTVRVAPAFKAQQEDRFMADALLRFNGQAIRLPERFRPAPEFLAFHARMFGFMA</sequence>
<reference evidence="2" key="1">
    <citation type="submission" date="2024-05" db="EMBL/GenBank/DDBJ databases">
        <authorList>
            <person name="Bunk B."/>
            <person name="Swiderski J."/>
            <person name="Sproer C."/>
            <person name="Thiel V."/>
        </authorList>
    </citation>
    <scope>NUCLEOTIDE SEQUENCE</scope>
    <source>
        <strain evidence="2">DSM 17735</strain>
    </source>
</reference>
<feature type="domain" description="HNH nuclease" evidence="1">
    <location>
        <begin position="157"/>
        <end position="207"/>
    </location>
</feature>
<evidence type="ECO:0000259" key="1">
    <source>
        <dbReference type="Pfam" id="PF13391"/>
    </source>
</evidence>
<dbReference type="RefSeq" id="WP_349281833.1">
    <property type="nucleotide sequence ID" value="NZ_CBCSCU010000005.1"/>
</dbReference>
<name>A0AAU7LZH0_9BURK</name>
<accession>A0AAU7LZH0</accession>
<organism evidence="2">
    <name type="scientific">Polaromonas hydrogenivorans</name>
    <dbReference type="NCBI Taxonomy" id="335476"/>
    <lineage>
        <taxon>Bacteria</taxon>
        <taxon>Pseudomonadati</taxon>
        <taxon>Pseudomonadota</taxon>
        <taxon>Betaproteobacteria</taxon>
        <taxon>Burkholderiales</taxon>
        <taxon>Comamonadaceae</taxon>
        <taxon>Polaromonas</taxon>
    </lineage>
</organism>
<keyword evidence="2" id="KW-0540">Nuclease</keyword>
<gene>
    <name evidence="2" type="ORF">ABLV49_00045</name>
</gene>
<keyword evidence="2" id="KW-0255">Endonuclease</keyword>
<dbReference type="EMBL" id="CP157675">
    <property type="protein sequence ID" value="XBP72358.1"/>
    <property type="molecule type" value="Genomic_DNA"/>
</dbReference>
<dbReference type="AlphaFoldDB" id="A0AAU7LZH0"/>
<dbReference type="Pfam" id="PF13391">
    <property type="entry name" value="HNH_2"/>
    <property type="match status" value="1"/>
</dbReference>
<protein>
    <submittedName>
        <fullName evidence="2">HNH endonuclease</fullName>
    </submittedName>
</protein>